<dbReference type="KEGG" id="hpaz:K756_04410"/>
<name>A0A806JB17_GLAPU</name>
<gene>
    <name evidence="1" type="ORF">K756_04410</name>
</gene>
<organism evidence="1 2">
    <name type="scientific">Glaesserella parasuis ZJ0906</name>
    <dbReference type="NCBI Taxonomy" id="1322346"/>
    <lineage>
        <taxon>Bacteria</taxon>
        <taxon>Pseudomonadati</taxon>
        <taxon>Pseudomonadota</taxon>
        <taxon>Gammaproteobacteria</taxon>
        <taxon>Pasteurellales</taxon>
        <taxon>Pasteurellaceae</taxon>
        <taxon>Glaesserella</taxon>
    </lineage>
</organism>
<dbReference type="EMBL" id="CP005384">
    <property type="protein sequence ID" value="AGO16095.1"/>
    <property type="molecule type" value="Genomic_DNA"/>
</dbReference>
<proteinExistence type="predicted"/>
<sequence length="40" mass="4150">MPISTAFIAYLLLGETISSMQLVFAGIVIVGASMALGLLH</sequence>
<evidence type="ECO:0000313" key="1">
    <source>
        <dbReference type="EMBL" id="AGO16095.1"/>
    </source>
</evidence>
<evidence type="ECO:0000313" key="2">
    <source>
        <dbReference type="Proteomes" id="UP000014672"/>
    </source>
</evidence>
<dbReference type="SUPFAM" id="SSF103481">
    <property type="entry name" value="Multidrug resistance efflux transporter EmrE"/>
    <property type="match status" value="1"/>
</dbReference>
<reference evidence="1 2" key="1">
    <citation type="journal article" date="2013" name="PLoS ONE">
        <title>Complete Genome Analysis of a Haemophilus parasuis Serovar 12 Strain from China.</title>
        <authorList>
            <person name="Li Y."/>
            <person name="Kwok A.H."/>
            <person name="Jiang J."/>
            <person name="Zou Y."/>
            <person name="Zheng F."/>
            <person name="Chen P."/>
            <person name="Hou C."/>
            <person name="Leung F.C."/>
            <person name="Jiang P."/>
        </authorList>
    </citation>
    <scope>NUCLEOTIDE SEQUENCE [LARGE SCALE GENOMIC DNA]</scope>
    <source>
        <strain evidence="1 2">ZJ0906</strain>
    </source>
</reference>
<dbReference type="InterPro" id="IPR037185">
    <property type="entry name" value="EmrE-like"/>
</dbReference>
<protein>
    <submittedName>
        <fullName evidence="1">Drug/metabolite exporter family transporter</fullName>
    </submittedName>
</protein>
<dbReference type="AlphaFoldDB" id="A0A806JB17"/>
<accession>A0A806JB17</accession>
<dbReference type="Proteomes" id="UP000014672">
    <property type="component" value="Chromosome"/>
</dbReference>